<organism evidence="1 2">
    <name type="scientific">Pedococcus badiiscoriae</name>
    <dbReference type="NCBI Taxonomy" id="642776"/>
    <lineage>
        <taxon>Bacteria</taxon>
        <taxon>Bacillati</taxon>
        <taxon>Actinomycetota</taxon>
        <taxon>Actinomycetes</taxon>
        <taxon>Micrococcales</taxon>
        <taxon>Intrasporangiaceae</taxon>
        <taxon>Pedococcus</taxon>
    </lineage>
</organism>
<gene>
    <name evidence="1" type="ORF">BJ986_000707</name>
</gene>
<reference evidence="1 2" key="1">
    <citation type="submission" date="2020-07" db="EMBL/GenBank/DDBJ databases">
        <title>Sequencing the genomes of 1000 actinobacteria strains.</title>
        <authorList>
            <person name="Klenk H.-P."/>
        </authorList>
    </citation>
    <scope>NUCLEOTIDE SEQUENCE [LARGE SCALE GENOMIC DNA]</scope>
    <source>
        <strain evidence="1 2">DSM 23987</strain>
    </source>
</reference>
<comment type="caution">
    <text evidence="1">The sequence shown here is derived from an EMBL/GenBank/DDBJ whole genome shotgun (WGS) entry which is preliminary data.</text>
</comment>
<accession>A0A852WC20</accession>
<dbReference type="EMBL" id="JACCAB010000001">
    <property type="protein sequence ID" value="NYG06220.1"/>
    <property type="molecule type" value="Genomic_DNA"/>
</dbReference>
<dbReference type="AlphaFoldDB" id="A0A852WC20"/>
<proteinExistence type="predicted"/>
<keyword evidence="2" id="KW-1185">Reference proteome</keyword>
<protein>
    <submittedName>
        <fullName evidence="1">Uncharacterized protein</fullName>
    </submittedName>
</protein>
<name>A0A852WC20_9MICO</name>
<evidence type="ECO:0000313" key="1">
    <source>
        <dbReference type="EMBL" id="NYG06220.1"/>
    </source>
</evidence>
<sequence length="61" mass="6812">MSTVTRRRPDLAHHHPTVRRVGATWVWECRCGGASCRTATERPSWHLVVVEALLHATAIAP</sequence>
<dbReference type="RefSeq" id="WP_179420741.1">
    <property type="nucleotide sequence ID" value="NZ_JACCAB010000001.1"/>
</dbReference>
<dbReference type="Proteomes" id="UP000573599">
    <property type="component" value="Unassembled WGS sequence"/>
</dbReference>
<evidence type="ECO:0000313" key="2">
    <source>
        <dbReference type="Proteomes" id="UP000573599"/>
    </source>
</evidence>